<dbReference type="InterPro" id="IPR014721">
    <property type="entry name" value="Ribsml_uS5_D2-typ_fold_subgr"/>
</dbReference>
<dbReference type="GO" id="GO:0005524">
    <property type="term" value="F:ATP binding"/>
    <property type="evidence" value="ECO:0007669"/>
    <property type="project" value="UniProtKB-UniRule"/>
</dbReference>
<evidence type="ECO:0000256" key="10">
    <source>
        <dbReference type="ARBA" id="ARBA00023204"/>
    </source>
</evidence>
<dbReference type="Pfam" id="PF13481">
    <property type="entry name" value="AAA_25"/>
    <property type="match status" value="1"/>
</dbReference>
<dbReference type="SMART" id="SM00382">
    <property type="entry name" value="AAA"/>
    <property type="match status" value="1"/>
</dbReference>
<dbReference type="CDD" id="cd01121">
    <property type="entry name" value="RadA_SMS_N"/>
    <property type="match status" value="1"/>
</dbReference>
<evidence type="ECO:0000256" key="5">
    <source>
        <dbReference type="ARBA" id="ARBA00022801"/>
    </source>
</evidence>
<dbReference type="FunFam" id="3.40.50.300:FF:000050">
    <property type="entry name" value="DNA repair protein RadA"/>
    <property type="match status" value="1"/>
</dbReference>
<evidence type="ECO:0000256" key="6">
    <source>
        <dbReference type="ARBA" id="ARBA00022833"/>
    </source>
</evidence>
<dbReference type="Gene3D" id="3.30.230.10">
    <property type="match status" value="1"/>
</dbReference>
<dbReference type="SUPFAM" id="SSF52540">
    <property type="entry name" value="P-loop containing nucleoside triphosphate hydrolases"/>
    <property type="match status" value="1"/>
</dbReference>
<dbReference type="GO" id="GO:0000725">
    <property type="term" value="P:recombinational repair"/>
    <property type="evidence" value="ECO:0007669"/>
    <property type="project" value="UniProtKB-UniRule"/>
</dbReference>
<evidence type="ECO:0000256" key="3">
    <source>
        <dbReference type="ARBA" id="ARBA00022763"/>
    </source>
</evidence>
<dbReference type="InterPro" id="IPR020588">
    <property type="entry name" value="RecA_ATP-bd"/>
</dbReference>
<evidence type="ECO:0000256" key="1">
    <source>
        <dbReference type="ARBA" id="ARBA00022723"/>
    </source>
</evidence>
<dbReference type="HAMAP" id="MF_01498">
    <property type="entry name" value="RadA_bact"/>
    <property type="match status" value="1"/>
</dbReference>
<dbReference type="InterPro" id="IPR041166">
    <property type="entry name" value="Rubredoxin_2"/>
</dbReference>
<dbReference type="PRINTS" id="PR01874">
    <property type="entry name" value="DNAREPAIRADA"/>
</dbReference>
<dbReference type="GO" id="GO:0003684">
    <property type="term" value="F:damaged DNA binding"/>
    <property type="evidence" value="ECO:0007669"/>
    <property type="project" value="InterPro"/>
</dbReference>
<evidence type="ECO:0000256" key="2">
    <source>
        <dbReference type="ARBA" id="ARBA00022741"/>
    </source>
</evidence>
<dbReference type="NCBIfam" id="TIGR00416">
    <property type="entry name" value="sms"/>
    <property type="match status" value="1"/>
</dbReference>
<keyword evidence="8 11" id="KW-0346">Stress response</keyword>
<dbReference type="GO" id="GO:0016787">
    <property type="term" value="F:hydrolase activity"/>
    <property type="evidence" value="ECO:0007669"/>
    <property type="project" value="UniProtKB-KW"/>
</dbReference>
<reference evidence="15 16" key="1">
    <citation type="submission" date="2017-08" db="EMBL/GenBank/DDBJ databases">
        <authorList>
            <person name="de Groot N.N."/>
        </authorList>
    </citation>
    <scope>NUCLEOTIDE SEQUENCE [LARGE SCALE GENOMIC DNA]</scope>
    <source>
        <strain evidence="15 16">HM2</strain>
    </source>
</reference>
<dbReference type="InterPro" id="IPR020568">
    <property type="entry name" value="Ribosomal_Su5_D2-typ_SF"/>
</dbReference>
<comment type="function">
    <text evidence="11">Plays a role in repairing double-strand DNA breaks, probably involving stabilizing or processing branched DNA or blocked replication forks.</text>
</comment>
<comment type="similarity">
    <text evidence="11 13">Belongs to the RecA family. RadA subfamily.</text>
</comment>
<dbReference type="GO" id="GO:0140664">
    <property type="term" value="F:ATP-dependent DNA damage sensor activity"/>
    <property type="evidence" value="ECO:0007669"/>
    <property type="project" value="InterPro"/>
</dbReference>
<evidence type="ECO:0000256" key="13">
    <source>
        <dbReference type="RuleBase" id="RU003555"/>
    </source>
</evidence>
<evidence type="ECO:0000313" key="16">
    <source>
        <dbReference type="Proteomes" id="UP000255423"/>
    </source>
</evidence>
<feature type="region of interest" description="Lon-protease-like" evidence="11">
    <location>
        <begin position="359"/>
        <end position="463"/>
    </location>
</feature>
<evidence type="ECO:0000256" key="4">
    <source>
        <dbReference type="ARBA" id="ARBA00022771"/>
    </source>
</evidence>
<proteinExistence type="inferred from homology"/>
<keyword evidence="10 11" id="KW-0234">DNA repair</keyword>
<dbReference type="GO" id="GO:0008270">
    <property type="term" value="F:zinc ion binding"/>
    <property type="evidence" value="ECO:0007669"/>
    <property type="project" value="UniProtKB-KW"/>
</dbReference>
<feature type="domain" description="RecA family profile 1" evidence="14">
    <location>
        <begin position="74"/>
        <end position="223"/>
    </location>
</feature>
<evidence type="ECO:0000313" key="15">
    <source>
        <dbReference type="EMBL" id="SUQ19746.1"/>
    </source>
</evidence>
<evidence type="ECO:0000256" key="12">
    <source>
        <dbReference type="NCBIfam" id="TIGR00416"/>
    </source>
</evidence>
<dbReference type="Pfam" id="PF13541">
    <property type="entry name" value="ChlI"/>
    <property type="match status" value="1"/>
</dbReference>
<dbReference type="Gene3D" id="3.40.50.300">
    <property type="entry name" value="P-loop containing nucleotide triphosphate hydrolases"/>
    <property type="match status" value="1"/>
</dbReference>
<dbReference type="Proteomes" id="UP000255423">
    <property type="component" value="Unassembled WGS sequence"/>
</dbReference>
<keyword evidence="4 13" id="KW-0863">Zinc-finger</keyword>
<comment type="function">
    <text evidence="13">DNA-dependent ATPase involved in processing of recombination intermediates, plays a role in repairing DNA breaks. Stimulates the branch migration of RecA-mediated strand transfer reactions, allowing the 3' invading strand to extend heteroduplex DNA faster. Binds ssDNA in the presence of ADP but not other nucleotides, has ATPase activity that is stimulated by ssDNA and various branched DNA structures, but inhibited by SSB. Does not have RecA's homology-searching function.</text>
</comment>
<feature type="binding site" evidence="11">
    <location>
        <begin position="103"/>
        <end position="110"/>
    </location>
    <ligand>
        <name>ATP</name>
        <dbReference type="ChEBI" id="CHEBI:30616"/>
    </ligand>
</feature>
<dbReference type="RefSeq" id="WP_109572298.1">
    <property type="nucleotide sequence ID" value="NZ_UHJL01000001.1"/>
</dbReference>
<dbReference type="InterPro" id="IPR027417">
    <property type="entry name" value="P-loop_NTPase"/>
</dbReference>
<dbReference type="PANTHER" id="PTHR32472">
    <property type="entry name" value="DNA REPAIR PROTEIN RADA"/>
    <property type="match status" value="1"/>
</dbReference>
<gene>
    <name evidence="11" type="primary">radA</name>
    <name evidence="15" type="ORF">SAMN05661053_0987</name>
</gene>
<dbReference type="InterPro" id="IPR004504">
    <property type="entry name" value="DNA_repair_RadA"/>
</dbReference>
<keyword evidence="6 13" id="KW-0862">Zinc</keyword>
<comment type="domain">
    <text evidence="11">The middle region has homology to RecA with ATPase motifs including the RadA KNRFG motif, while the C-terminus is homologous to Lon protease.</text>
</comment>
<dbReference type="PROSITE" id="PS50162">
    <property type="entry name" value="RECA_2"/>
    <property type="match status" value="1"/>
</dbReference>
<dbReference type="InterPro" id="IPR003593">
    <property type="entry name" value="AAA+_ATPase"/>
</dbReference>
<sequence length="463" mass="49448">MVAVNKSKKEIEYLCTECGNTTPKWAGKCPFCGAWSSLKEHVIERITEGAGRVGRGLGGPVHKVVMLKDVATEDTRRLSTANSEFDRVLGGGFAPGSLVLIGGDPGIGKSTLVLTTLATMNAAGVKALYVSGEESACQVKLRSERLNVSGSDMMLLCETNLEKILEQAKEVKPQVLVIDSIQTVYKSDLAGTPGCATQLRECTLDLMVFAKNTGCITILIGHVTKDGQIAGPRILEHMVDTVVYFEGDRNHQYRLLRTIKNRFGATDEIGVFEMTSHGLNPVLNPSKVFLQEGVPPTPGSAVCCTMEGSRALLFETQALVNQTNFAVPQRVAAGIDPKRLTIILALLEKFGGVTIGASDVFASIAGGMKVNDASSDLALALAVASNHLGIPLSRQTIAIGELGLSGEVRGVSLLDQRLKEASRLGMTEAIVPASCKLSENVGRMKVVRVHSLSEAISWLMDKK</sequence>
<keyword evidence="2 11" id="KW-0547">Nucleotide-binding</keyword>
<organism evidence="15 16">
    <name type="scientific">Fibrobacter succinogenes</name>
    <name type="common">Bacteroides succinogenes</name>
    <dbReference type="NCBI Taxonomy" id="833"/>
    <lineage>
        <taxon>Bacteria</taxon>
        <taxon>Pseudomonadati</taxon>
        <taxon>Fibrobacterota</taxon>
        <taxon>Fibrobacteria</taxon>
        <taxon>Fibrobacterales</taxon>
        <taxon>Fibrobacteraceae</taxon>
        <taxon>Fibrobacter</taxon>
    </lineage>
</organism>
<keyword evidence="3 11" id="KW-0227">DNA damage</keyword>
<dbReference type="EMBL" id="UHJL01000001">
    <property type="protein sequence ID" value="SUQ19746.1"/>
    <property type="molecule type" value="Genomic_DNA"/>
</dbReference>
<feature type="short sequence motif" description="RadA KNRFG motif" evidence="11">
    <location>
        <begin position="260"/>
        <end position="264"/>
    </location>
</feature>
<dbReference type="SUPFAM" id="SSF54211">
    <property type="entry name" value="Ribosomal protein S5 domain 2-like"/>
    <property type="match status" value="1"/>
</dbReference>
<evidence type="ECO:0000256" key="9">
    <source>
        <dbReference type="ARBA" id="ARBA00023125"/>
    </source>
</evidence>
<evidence type="ECO:0000256" key="8">
    <source>
        <dbReference type="ARBA" id="ARBA00023016"/>
    </source>
</evidence>
<name>A0A380RW52_FIBSU</name>
<protein>
    <recommendedName>
        <fullName evidence="11 12">DNA repair protein RadA</fullName>
    </recommendedName>
</protein>
<evidence type="ECO:0000256" key="11">
    <source>
        <dbReference type="HAMAP-Rule" id="MF_01498"/>
    </source>
</evidence>
<keyword evidence="7 11" id="KW-0067">ATP-binding</keyword>
<dbReference type="Pfam" id="PF18073">
    <property type="entry name" value="Zn_ribbon_LapB"/>
    <property type="match status" value="1"/>
</dbReference>
<accession>A0A380RW52</accession>
<keyword evidence="9 11" id="KW-0238">DNA-binding</keyword>
<evidence type="ECO:0000256" key="7">
    <source>
        <dbReference type="ARBA" id="ARBA00022840"/>
    </source>
</evidence>
<keyword evidence="1 11" id="KW-0479">Metal-binding</keyword>
<keyword evidence="5" id="KW-0378">Hydrolase</keyword>
<dbReference type="PANTHER" id="PTHR32472:SF10">
    <property type="entry name" value="DNA REPAIR PROTEIN RADA-LIKE PROTEIN"/>
    <property type="match status" value="1"/>
</dbReference>
<dbReference type="GO" id="GO:0005829">
    <property type="term" value="C:cytosol"/>
    <property type="evidence" value="ECO:0007669"/>
    <property type="project" value="TreeGrafter"/>
</dbReference>
<dbReference type="AlphaFoldDB" id="A0A380RW52"/>
<evidence type="ECO:0000259" key="14">
    <source>
        <dbReference type="PROSITE" id="PS50162"/>
    </source>
</evidence>